<evidence type="ECO:0000313" key="9">
    <source>
        <dbReference type="EnsemblMetazoa" id="AMAM004747-PA"/>
    </source>
</evidence>
<proteinExistence type="predicted"/>
<reference evidence="9" key="2">
    <citation type="submission" date="2020-05" db="UniProtKB">
        <authorList>
            <consortium name="EnsemblMetazoa"/>
        </authorList>
    </citation>
    <scope>IDENTIFICATION</scope>
    <source>
        <strain evidence="9">maculatus3</strain>
    </source>
</reference>
<feature type="transmembrane region" description="Helical" evidence="8">
    <location>
        <begin position="373"/>
        <end position="394"/>
    </location>
</feature>
<dbReference type="EnsemblMetazoa" id="AMAM004747-RA">
    <property type="protein sequence ID" value="AMAM004747-PA"/>
    <property type="gene ID" value="AMAM004747"/>
</dbReference>
<evidence type="ECO:0000256" key="2">
    <source>
        <dbReference type="ARBA" id="ARBA00022475"/>
    </source>
</evidence>
<organism evidence="9 10">
    <name type="scientific">Anopheles maculatus</name>
    <dbReference type="NCBI Taxonomy" id="74869"/>
    <lineage>
        <taxon>Eukaryota</taxon>
        <taxon>Metazoa</taxon>
        <taxon>Ecdysozoa</taxon>
        <taxon>Arthropoda</taxon>
        <taxon>Hexapoda</taxon>
        <taxon>Insecta</taxon>
        <taxon>Pterygota</taxon>
        <taxon>Neoptera</taxon>
        <taxon>Endopterygota</taxon>
        <taxon>Diptera</taxon>
        <taxon>Nematocera</taxon>
        <taxon>Culicoidea</taxon>
        <taxon>Culicidae</taxon>
        <taxon>Anophelinae</taxon>
        <taxon>Anopheles</taxon>
        <taxon>Anopheles maculatus group</taxon>
    </lineage>
</organism>
<keyword evidence="4 8" id="KW-1133">Transmembrane helix</keyword>
<keyword evidence="3 8" id="KW-0812">Transmembrane</keyword>
<keyword evidence="5 8" id="KW-0472">Membrane</keyword>
<keyword evidence="2" id="KW-1003">Cell membrane</keyword>
<dbReference type="VEuPathDB" id="VectorBase:AMAM004747"/>
<evidence type="ECO:0000256" key="4">
    <source>
        <dbReference type="ARBA" id="ARBA00022989"/>
    </source>
</evidence>
<dbReference type="GO" id="GO:0005886">
    <property type="term" value="C:plasma membrane"/>
    <property type="evidence" value="ECO:0007669"/>
    <property type="project" value="UniProtKB-SubCell"/>
</dbReference>
<comment type="subcellular location">
    <subcellularLocation>
        <location evidence="1">Cell membrane</location>
        <topology evidence="1">Multi-pass membrane protein</topology>
    </subcellularLocation>
</comment>
<evidence type="ECO:0008006" key="11">
    <source>
        <dbReference type="Google" id="ProtNLM"/>
    </source>
</evidence>
<protein>
    <recommendedName>
        <fullName evidence="11">Ionotropic glutamate receptor C-terminal domain-containing protein</fullName>
    </recommendedName>
</protein>
<evidence type="ECO:0000256" key="7">
    <source>
        <dbReference type="ARBA" id="ARBA00023180"/>
    </source>
</evidence>
<keyword evidence="10" id="KW-1185">Reference proteome</keyword>
<evidence type="ECO:0000313" key="10">
    <source>
        <dbReference type="Proteomes" id="UP000075901"/>
    </source>
</evidence>
<accession>A0A182SDS6</accession>
<evidence type="ECO:0000256" key="1">
    <source>
        <dbReference type="ARBA" id="ARBA00004651"/>
    </source>
</evidence>
<keyword evidence="7" id="KW-0325">Glycoprotein</keyword>
<sequence>MYTFHYAPFRISTHSDFPGYNELFFDRLQTLQTKRLDAVYVSDYYTAMFCDNLPGEDLSLFLMFAETLQFAVNFREMQCNLNETMGHCLSRCTNGDFIINRLYVTQYSKYMVSRAAMEQLAIATPKGRLLTVWEILLKPFQQSAWTMMLVLLATCQLVQLLAPTLFVNNILSLALFGFEKRELHLTKFAEKLTASALIILFFQLKCAYEAKLVSYITDTPRVPDALSIEDLRTRNITVHYGKLNLDHVEQLSGMIAPYHGDRLVFDGVTLLDNREILMMEKLFSDNIDSYAMPYSILSDNVYEILPFYMFGLKSLLLKRFHTYQQRLFESGMQLHWRQQHLNCFLLHIVRMHHISGANTGVKAAIRYDHLKPLVLFFLAQWIIATMIFVVELIVGRYSAYKRSRAAVEEMKQKQSR</sequence>
<dbReference type="PANTHER" id="PTHR42643:SF41">
    <property type="entry name" value="IONOTROPIC RECEPTOR 20A-RELATED"/>
    <property type="match status" value="1"/>
</dbReference>
<evidence type="ECO:0000256" key="3">
    <source>
        <dbReference type="ARBA" id="ARBA00022692"/>
    </source>
</evidence>
<dbReference type="InterPro" id="IPR052192">
    <property type="entry name" value="Insect_Ionotropic_Sensory_Rcpt"/>
</dbReference>
<dbReference type="PANTHER" id="PTHR42643">
    <property type="entry name" value="IONOTROPIC RECEPTOR 20A-RELATED"/>
    <property type="match status" value="1"/>
</dbReference>
<reference evidence="10" key="1">
    <citation type="submission" date="2013-09" db="EMBL/GenBank/DDBJ databases">
        <title>The Genome Sequence of Anopheles maculatus species B.</title>
        <authorList>
            <consortium name="The Broad Institute Genomics Platform"/>
            <person name="Neafsey D.E."/>
            <person name="Besansky N."/>
            <person name="Howell P."/>
            <person name="Walton C."/>
            <person name="Young S.K."/>
            <person name="Zeng Q."/>
            <person name="Gargeya S."/>
            <person name="Fitzgerald M."/>
            <person name="Haas B."/>
            <person name="Abouelleil A."/>
            <person name="Allen A.W."/>
            <person name="Alvarado L."/>
            <person name="Arachchi H.M."/>
            <person name="Berlin A.M."/>
            <person name="Chapman S.B."/>
            <person name="Gainer-Dewar J."/>
            <person name="Goldberg J."/>
            <person name="Griggs A."/>
            <person name="Gujja S."/>
            <person name="Hansen M."/>
            <person name="Howarth C."/>
            <person name="Imamovic A."/>
            <person name="Ireland A."/>
            <person name="Larimer J."/>
            <person name="McCowan C."/>
            <person name="Murphy C."/>
            <person name="Pearson M."/>
            <person name="Poon T.W."/>
            <person name="Priest M."/>
            <person name="Roberts A."/>
            <person name="Saif S."/>
            <person name="Shea T."/>
            <person name="Sisk P."/>
            <person name="Sykes S."/>
            <person name="Wortman J."/>
            <person name="Nusbaum C."/>
            <person name="Birren B."/>
        </authorList>
    </citation>
    <scope>NUCLEOTIDE SEQUENCE [LARGE SCALE GENOMIC DNA]</scope>
    <source>
        <strain evidence="10">maculatus3</strain>
    </source>
</reference>
<evidence type="ECO:0000256" key="8">
    <source>
        <dbReference type="SAM" id="Phobius"/>
    </source>
</evidence>
<dbReference type="Proteomes" id="UP000075901">
    <property type="component" value="Unassembled WGS sequence"/>
</dbReference>
<dbReference type="AlphaFoldDB" id="A0A182SDS6"/>
<keyword evidence="6" id="KW-0675">Receptor</keyword>
<name>A0A182SDS6_9DIPT</name>
<evidence type="ECO:0000256" key="5">
    <source>
        <dbReference type="ARBA" id="ARBA00023136"/>
    </source>
</evidence>
<evidence type="ECO:0000256" key="6">
    <source>
        <dbReference type="ARBA" id="ARBA00023170"/>
    </source>
</evidence>